<evidence type="ECO:0000313" key="1">
    <source>
        <dbReference type="EMBL" id="SPX59229.1"/>
    </source>
</evidence>
<dbReference type="EMBL" id="UASS01000001">
    <property type="protein sequence ID" value="SPX59229.1"/>
    <property type="molecule type" value="Genomic_DNA"/>
</dbReference>
<evidence type="ECO:0000313" key="2">
    <source>
        <dbReference type="Proteomes" id="UP000251942"/>
    </source>
</evidence>
<dbReference type="Proteomes" id="UP000251942">
    <property type="component" value="Unassembled WGS sequence"/>
</dbReference>
<organism evidence="1 2">
    <name type="scientific">Legionella feeleii</name>
    <dbReference type="NCBI Taxonomy" id="453"/>
    <lineage>
        <taxon>Bacteria</taxon>
        <taxon>Pseudomonadati</taxon>
        <taxon>Pseudomonadota</taxon>
        <taxon>Gammaproteobacteria</taxon>
        <taxon>Legionellales</taxon>
        <taxon>Legionellaceae</taxon>
        <taxon>Legionella</taxon>
    </lineage>
</organism>
<accession>A0A2X1SJ89</accession>
<sequence length="38" mass="4126">MPSHRPYPLPLGINVALDEIQTFKGVLFDSDGVNAGQK</sequence>
<reference evidence="1 2" key="1">
    <citation type="submission" date="2018-06" db="EMBL/GenBank/DDBJ databases">
        <authorList>
            <consortium name="Pathogen Informatics"/>
            <person name="Doyle S."/>
        </authorList>
    </citation>
    <scope>NUCLEOTIDE SEQUENCE [LARGE SCALE GENOMIC DNA]</scope>
    <source>
        <strain evidence="1 2">NCTC12022</strain>
    </source>
</reference>
<gene>
    <name evidence="1" type="ORF">NCTC12022_00049</name>
</gene>
<protein>
    <submittedName>
        <fullName evidence="1">Uncharacterized protein</fullName>
    </submittedName>
</protein>
<dbReference type="AlphaFoldDB" id="A0A2X1SJ89"/>
<proteinExistence type="predicted"/>
<name>A0A2X1SJ89_9GAMM</name>